<dbReference type="AlphaFoldDB" id="A0A8H7UWM6"/>
<dbReference type="Proteomes" id="UP000603453">
    <property type="component" value="Unassembled WGS sequence"/>
</dbReference>
<accession>A0A8H7UWM6</accession>
<protein>
    <submittedName>
        <fullName evidence="1">Uncharacterized protein</fullName>
    </submittedName>
</protein>
<sequence length="187" mass="21352">MKAMINSLGTTVERMATVVDSLATAVNNNVASDQTVNGKRVAYVSDLGVSPQKNAKLDFQECKFRDCIYMAIQYYKTNDSPQGVYSNWNALGVRAIFQPPKYNVKYVKTKITDYFLSLDPNKLHGTEDLDVPRKHWFEMLGNLAYDNTFHIIKKFLIVYLGERFGADGVTWNALKVNEQDDIQYMLE</sequence>
<comment type="caution">
    <text evidence="1">The sequence shown here is derived from an EMBL/GenBank/DDBJ whole genome shotgun (WGS) entry which is preliminary data.</text>
</comment>
<proteinExistence type="predicted"/>
<gene>
    <name evidence="1" type="ORF">INT47_001031</name>
</gene>
<reference evidence="1" key="1">
    <citation type="submission" date="2020-12" db="EMBL/GenBank/DDBJ databases">
        <title>Metabolic potential, ecology and presence of endohyphal bacteria is reflected in genomic diversity of Mucoromycotina.</title>
        <authorList>
            <person name="Muszewska A."/>
            <person name="Okrasinska A."/>
            <person name="Steczkiewicz K."/>
            <person name="Drgas O."/>
            <person name="Orlowska M."/>
            <person name="Perlinska-Lenart U."/>
            <person name="Aleksandrzak-Piekarczyk T."/>
            <person name="Szatraj K."/>
            <person name="Zielenkiewicz U."/>
            <person name="Pilsyk S."/>
            <person name="Malc E."/>
            <person name="Mieczkowski P."/>
            <person name="Kruszewska J.S."/>
            <person name="Biernat P."/>
            <person name="Pawlowska J."/>
        </authorList>
    </citation>
    <scope>NUCLEOTIDE SEQUENCE</scope>
    <source>
        <strain evidence="1">WA0000017839</strain>
    </source>
</reference>
<keyword evidence="2" id="KW-1185">Reference proteome</keyword>
<name>A0A8H7UWM6_9FUNG</name>
<feature type="non-terminal residue" evidence="1">
    <location>
        <position position="187"/>
    </location>
</feature>
<evidence type="ECO:0000313" key="2">
    <source>
        <dbReference type="Proteomes" id="UP000603453"/>
    </source>
</evidence>
<evidence type="ECO:0000313" key="1">
    <source>
        <dbReference type="EMBL" id="KAG2193374.1"/>
    </source>
</evidence>
<organism evidence="1 2">
    <name type="scientific">Mucor saturninus</name>
    <dbReference type="NCBI Taxonomy" id="64648"/>
    <lineage>
        <taxon>Eukaryota</taxon>
        <taxon>Fungi</taxon>
        <taxon>Fungi incertae sedis</taxon>
        <taxon>Mucoromycota</taxon>
        <taxon>Mucoromycotina</taxon>
        <taxon>Mucoromycetes</taxon>
        <taxon>Mucorales</taxon>
        <taxon>Mucorineae</taxon>
        <taxon>Mucoraceae</taxon>
        <taxon>Mucor</taxon>
    </lineage>
</organism>
<dbReference type="EMBL" id="JAEPRD010000236">
    <property type="protein sequence ID" value="KAG2193374.1"/>
    <property type="molecule type" value="Genomic_DNA"/>
</dbReference>